<dbReference type="GO" id="GO:0004553">
    <property type="term" value="F:hydrolase activity, hydrolyzing O-glycosyl compounds"/>
    <property type="evidence" value="ECO:0007669"/>
    <property type="project" value="InterPro"/>
</dbReference>
<dbReference type="InterPro" id="IPR002772">
    <property type="entry name" value="Glyco_hydro_3_C"/>
</dbReference>
<dbReference type="Proteomes" id="UP001149140">
    <property type="component" value="Unassembled WGS sequence"/>
</dbReference>
<evidence type="ECO:0000313" key="6">
    <source>
        <dbReference type="Proteomes" id="UP001149140"/>
    </source>
</evidence>
<dbReference type="InterPro" id="IPR013783">
    <property type="entry name" value="Ig-like_fold"/>
</dbReference>
<feature type="compositionally biased region" description="Low complexity" evidence="3">
    <location>
        <begin position="13"/>
        <end position="22"/>
    </location>
</feature>
<evidence type="ECO:0000313" key="5">
    <source>
        <dbReference type="EMBL" id="MDA0165976.1"/>
    </source>
</evidence>
<comment type="similarity">
    <text evidence="1">Belongs to the glycosyl hydrolase 3 family.</text>
</comment>
<dbReference type="SMART" id="SM01217">
    <property type="entry name" value="Fn3_like"/>
    <property type="match status" value="1"/>
</dbReference>
<dbReference type="Gene3D" id="2.60.120.260">
    <property type="entry name" value="Galactose-binding domain-like"/>
    <property type="match status" value="1"/>
</dbReference>
<dbReference type="PANTHER" id="PTHR42715">
    <property type="entry name" value="BETA-GLUCOSIDASE"/>
    <property type="match status" value="1"/>
</dbReference>
<dbReference type="SUPFAM" id="SSF52279">
    <property type="entry name" value="Beta-D-glucan exohydrolase, C-terminal domain"/>
    <property type="match status" value="1"/>
</dbReference>
<feature type="non-terminal residue" evidence="5">
    <location>
        <position position="1"/>
    </location>
</feature>
<evidence type="ECO:0000256" key="1">
    <source>
        <dbReference type="ARBA" id="ARBA00005336"/>
    </source>
</evidence>
<dbReference type="InterPro" id="IPR036962">
    <property type="entry name" value="Glyco_hydro_3_N_sf"/>
</dbReference>
<comment type="caution">
    <text evidence="5">The sequence shown here is derived from an EMBL/GenBank/DDBJ whole genome shotgun (WGS) entry which is preliminary data.</text>
</comment>
<dbReference type="Gene3D" id="3.20.20.300">
    <property type="entry name" value="Glycoside hydrolase, family 3, N-terminal domain"/>
    <property type="match status" value="1"/>
</dbReference>
<name>A0A9X3S7E6_9ACTN</name>
<keyword evidence="6" id="KW-1185">Reference proteome</keyword>
<dbReference type="RefSeq" id="WP_270045237.1">
    <property type="nucleotide sequence ID" value="NZ_JAPDOD010000055.1"/>
</dbReference>
<dbReference type="Pfam" id="PF01915">
    <property type="entry name" value="Glyco_hydro_3_C"/>
    <property type="match status" value="1"/>
</dbReference>
<keyword evidence="2 5" id="KW-0378">Hydrolase</keyword>
<evidence type="ECO:0000256" key="3">
    <source>
        <dbReference type="SAM" id="MobiDB-lite"/>
    </source>
</evidence>
<dbReference type="Gene3D" id="3.40.50.1700">
    <property type="entry name" value="Glycoside hydrolase family 3 C-terminal domain"/>
    <property type="match status" value="1"/>
</dbReference>
<accession>A0A9X3S7E6</accession>
<feature type="region of interest" description="Disordered" evidence="3">
    <location>
        <begin position="1"/>
        <end position="22"/>
    </location>
</feature>
<dbReference type="Pfam" id="PF14310">
    <property type="entry name" value="Fn3-like"/>
    <property type="match status" value="1"/>
</dbReference>
<dbReference type="Gene3D" id="2.60.40.10">
    <property type="entry name" value="Immunoglobulins"/>
    <property type="match status" value="1"/>
</dbReference>
<feature type="compositionally biased region" description="Pro residues" evidence="3">
    <location>
        <begin position="1"/>
        <end position="12"/>
    </location>
</feature>
<dbReference type="InterPro" id="IPR036881">
    <property type="entry name" value="Glyco_hydro_3_C_sf"/>
</dbReference>
<dbReference type="EMBL" id="JAPDOD010000055">
    <property type="protein sequence ID" value="MDA0165976.1"/>
    <property type="molecule type" value="Genomic_DNA"/>
</dbReference>
<reference evidence="5" key="1">
    <citation type="submission" date="2022-10" db="EMBL/GenBank/DDBJ databases">
        <title>The WGS of Solirubrobacter ginsenosidimutans DSM 21036.</title>
        <authorList>
            <person name="Jiang Z."/>
        </authorList>
    </citation>
    <scope>NUCLEOTIDE SEQUENCE</scope>
    <source>
        <strain evidence="5">DSM 21036</strain>
    </source>
</reference>
<feature type="domain" description="Fibronectin type III-like" evidence="4">
    <location>
        <begin position="435"/>
        <end position="502"/>
    </location>
</feature>
<gene>
    <name evidence="5" type="ORF">OM076_37270</name>
</gene>
<protein>
    <submittedName>
        <fullName evidence="5">Glycoside hydrolase family 3 C-terminal domain-containing protein</fullName>
    </submittedName>
</protein>
<dbReference type="AlphaFoldDB" id="A0A9X3S7E6"/>
<proteinExistence type="inferred from homology"/>
<evidence type="ECO:0000259" key="4">
    <source>
        <dbReference type="SMART" id="SM01217"/>
    </source>
</evidence>
<sequence length="512" mass="53803">ALPGAAAPPGPAALPGAAAPPARAPITARPWSDDEVAAELRATAAASFVLARNHGSLLPLQAGSLRRVAVVGPNAAVARTLGGGSATVFPSYTVSPLDGVRAALRAEVTHAPGVRTATRLPIAEITSADVRFLDAGGTVISAEHREVGEFTWLGTLDPRTAAIEVHTTLRAQRAGEHLVGPSGPGEYRLTLRNALAFEGELALRPGADVAEALFAPPQHGVPITLAEGETLDVVLRREGGGEMVTFGLAFQPPRDDEDAELERAVALARDADVAIVVIGTTPEVESEGFDRSTLALPGRQDELVRRVNAAQPRTIVVVNAGAPVLLPWLDEVPATLLCWFPGQEAGNALADVIFGAAEPGGRLPTTWPASDDGLPSVTPVSGVLEYAEGLAIGYRGTTEPLLPFGHGLGYTSWEYLAMDGATVRLCNTGTRRGREVIQVYASRPDSAIDRPPRWLVGFAVIDADAGEEIVIDIPLSPRAFQHWDEGWETEPGEFVLQAGRSVADLRVSSTWS</sequence>
<dbReference type="PANTHER" id="PTHR42715:SF10">
    <property type="entry name" value="BETA-GLUCOSIDASE"/>
    <property type="match status" value="1"/>
</dbReference>
<dbReference type="GO" id="GO:0005975">
    <property type="term" value="P:carbohydrate metabolic process"/>
    <property type="evidence" value="ECO:0007669"/>
    <property type="project" value="InterPro"/>
</dbReference>
<organism evidence="5 6">
    <name type="scientific">Solirubrobacter ginsenosidimutans</name>
    <dbReference type="NCBI Taxonomy" id="490573"/>
    <lineage>
        <taxon>Bacteria</taxon>
        <taxon>Bacillati</taxon>
        <taxon>Actinomycetota</taxon>
        <taxon>Thermoleophilia</taxon>
        <taxon>Solirubrobacterales</taxon>
        <taxon>Solirubrobacteraceae</taxon>
        <taxon>Solirubrobacter</taxon>
    </lineage>
</organism>
<dbReference type="InterPro" id="IPR050288">
    <property type="entry name" value="Cellulose_deg_GH3"/>
</dbReference>
<evidence type="ECO:0000256" key="2">
    <source>
        <dbReference type="ARBA" id="ARBA00022801"/>
    </source>
</evidence>
<dbReference type="InterPro" id="IPR026891">
    <property type="entry name" value="Fn3-like"/>
</dbReference>